<reference evidence="4" key="1">
    <citation type="submission" date="2022-10" db="EMBL/GenBank/DDBJ databases">
        <title>A novel bacterium of genus Hazenella, isolated from South China Sea.</title>
        <authorList>
            <person name="Huang H."/>
            <person name="Mo K."/>
            <person name="Hu Y."/>
        </authorList>
    </citation>
    <scope>NUCLEOTIDE SEQUENCE [LARGE SCALE GENOMIC DNA]</scope>
    <source>
        <strain evidence="4">IB182357</strain>
    </source>
</reference>
<dbReference type="InterPro" id="IPR036366">
    <property type="entry name" value="PGBDSf"/>
</dbReference>
<evidence type="ECO:0000313" key="3">
    <source>
        <dbReference type="EMBL" id="MBD1373988.1"/>
    </source>
</evidence>
<evidence type="ECO:0000259" key="2">
    <source>
        <dbReference type="Pfam" id="PF08924"/>
    </source>
</evidence>
<dbReference type="InterPro" id="IPR015020">
    <property type="entry name" value="Rv2525c-like_Glyco_Hydro-like"/>
</dbReference>
<dbReference type="Pfam" id="PF08924">
    <property type="entry name" value="Rv2525c_GlyHyd-like"/>
    <property type="match status" value="1"/>
</dbReference>
<accession>A0A926NCA7</accession>
<dbReference type="AlphaFoldDB" id="A0A926NCA7"/>
<keyword evidence="4" id="KW-1185">Reference proteome</keyword>
<dbReference type="InterPro" id="IPR002477">
    <property type="entry name" value="Peptidoglycan-bd-like"/>
</dbReference>
<dbReference type="SUPFAM" id="SSF47090">
    <property type="entry name" value="PGBD-like"/>
    <property type="match status" value="2"/>
</dbReference>
<dbReference type="InterPro" id="IPR036365">
    <property type="entry name" value="PGBD-like_sf"/>
</dbReference>
<dbReference type="RefSeq" id="WP_191142912.1">
    <property type="nucleotide sequence ID" value="NZ_JACXAH010000061.1"/>
</dbReference>
<proteinExistence type="predicted"/>
<dbReference type="Gene3D" id="3.20.20.80">
    <property type="entry name" value="Glycosidases"/>
    <property type="match status" value="1"/>
</dbReference>
<evidence type="ECO:0000259" key="1">
    <source>
        <dbReference type="Pfam" id="PF01471"/>
    </source>
</evidence>
<dbReference type="Pfam" id="PF01471">
    <property type="entry name" value="PG_binding_1"/>
    <property type="match status" value="2"/>
</dbReference>
<dbReference type="SUPFAM" id="SSF51445">
    <property type="entry name" value="(Trans)glycosidases"/>
    <property type="match status" value="1"/>
</dbReference>
<sequence>MDQMVLQAQQWVNSEYSGRSGFTIAPEDGRTGWSTMFSLTTALQLELGITKTAHSFGSGTLAALERLGDISMSSNTNSNIVKIIQCGLYCKGYQPYGITGVFDLNTAEAIRDIKENIGLYTPDGVVTPKLFKALLNMDSYVQLAGGSGSVRNIQQWLNRNYNHRKNFYFIPCDGLFSRDIQKALVYAIQYEEGLSDSVANGRFGPTTQRLLPTLSIGNDNKFVSLFQAAMIFNNYAVPFDGVFSQLLSDKVKEFQEFVTLPTTGIGDFQTWASLLVSTGDPHRTTTACDTIREITSERAKVLKQKGYETVGRYLVNASHTNENVHDKKIQVGELQTIFKEGLSMFPIYQTYGGEANYFNYQQGLEDGSAAASAAEGYGFKSGTTIYFAVDFDALGSDITNNIIPHFRGIAEGISPNYNIGVYGSRNVCIQVSEAGLAEKSFVSGMSTGFSGNLGYPLPRNWIYDQIRETGPGEDGLNFGLDHVIKRYDDSVRSVVEPIPHSLWVSNIDGTLDGFIEVKKGQVWYFWEKGNGNATFRTWDFKNSIWKELTLWPQPNGTYKVYGDEGPFTLYPIKYWEGLTLKFPTKFYLNKGCISDNKYRTLPAGTVITLDHTTGFISDVDNDSIQFVSIRGYKNSVFDGDRVSGWIHFPTQDVDPSSYVIDTPFN</sequence>
<organism evidence="3 4">
    <name type="scientific">Polycladospora coralii</name>
    <dbReference type="NCBI Taxonomy" id="2771432"/>
    <lineage>
        <taxon>Bacteria</taxon>
        <taxon>Bacillati</taxon>
        <taxon>Bacillota</taxon>
        <taxon>Bacilli</taxon>
        <taxon>Bacillales</taxon>
        <taxon>Thermoactinomycetaceae</taxon>
        <taxon>Polycladospora</taxon>
    </lineage>
</organism>
<dbReference type="InterPro" id="IPR017853">
    <property type="entry name" value="GH"/>
</dbReference>
<dbReference type="Proteomes" id="UP000661691">
    <property type="component" value="Unassembled WGS sequence"/>
</dbReference>
<evidence type="ECO:0000313" key="4">
    <source>
        <dbReference type="Proteomes" id="UP000661691"/>
    </source>
</evidence>
<dbReference type="CDD" id="cd06418">
    <property type="entry name" value="GH25_BacA-like"/>
    <property type="match status" value="1"/>
</dbReference>
<feature type="domain" description="Peptidoglycan binding-like" evidence="1">
    <location>
        <begin position="226"/>
        <end position="274"/>
    </location>
</feature>
<protein>
    <submittedName>
        <fullName evidence="3">DUF1906 domain-containing protein</fullName>
    </submittedName>
</protein>
<name>A0A926NCA7_9BACL</name>
<gene>
    <name evidence="3" type="ORF">IC620_16735</name>
</gene>
<dbReference type="Gene3D" id="1.10.101.10">
    <property type="entry name" value="PGBD-like superfamily/PGBD"/>
    <property type="match status" value="2"/>
</dbReference>
<dbReference type="EMBL" id="JACXAH010000061">
    <property type="protein sequence ID" value="MBD1373988.1"/>
    <property type="molecule type" value="Genomic_DNA"/>
</dbReference>
<feature type="domain" description="Rv2525c-like glycoside hydrolase-like" evidence="2">
    <location>
        <begin position="302"/>
        <end position="462"/>
    </location>
</feature>
<comment type="caution">
    <text evidence="3">The sequence shown here is derived from an EMBL/GenBank/DDBJ whole genome shotgun (WGS) entry which is preliminary data.</text>
</comment>
<feature type="domain" description="Peptidoglycan binding-like" evidence="1">
    <location>
        <begin position="79"/>
        <end position="134"/>
    </location>
</feature>